<dbReference type="EMBL" id="WHVB01000004">
    <property type="protein sequence ID" value="KAF8483639.1"/>
    <property type="molecule type" value="Genomic_DNA"/>
</dbReference>
<organism evidence="2 3">
    <name type="scientific">Russula ochroleuca</name>
    <dbReference type="NCBI Taxonomy" id="152965"/>
    <lineage>
        <taxon>Eukaryota</taxon>
        <taxon>Fungi</taxon>
        <taxon>Dikarya</taxon>
        <taxon>Basidiomycota</taxon>
        <taxon>Agaricomycotina</taxon>
        <taxon>Agaricomycetes</taxon>
        <taxon>Russulales</taxon>
        <taxon>Russulaceae</taxon>
        <taxon>Russula</taxon>
    </lineage>
</organism>
<keyword evidence="1" id="KW-0175">Coiled coil</keyword>
<comment type="caution">
    <text evidence="2">The sequence shown here is derived from an EMBL/GenBank/DDBJ whole genome shotgun (WGS) entry which is preliminary data.</text>
</comment>
<dbReference type="Proteomes" id="UP000759537">
    <property type="component" value="Unassembled WGS sequence"/>
</dbReference>
<feature type="coiled-coil region" evidence="1">
    <location>
        <begin position="161"/>
        <end position="188"/>
    </location>
</feature>
<gene>
    <name evidence="2" type="ORF">DFH94DRAFT_318860</name>
</gene>
<keyword evidence="3" id="KW-1185">Reference proteome</keyword>
<proteinExistence type="predicted"/>
<dbReference type="SUPFAM" id="SSF52799">
    <property type="entry name" value="(Phosphotyrosine protein) phosphatases II"/>
    <property type="match status" value="1"/>
</dbReference>
<evidence type="ECO:0000313" key="2">
    <source>
        <dbReference type="EMBL" id="KAF8483639.1"/>
    </source>
</evidence>
<sequence>MISDWKAAASRPTAISYAYPHVMSDRLAFYNPVGPEPPTYPLPPEEIAPGLFFADLFSLVNPAELYARGIYNVAAARNCEGSYPRDAECAYIDEPATLFALADVRRAGHPVLVHCDGTGEGVDFVTALLVMSDRMSVDEAVERVTQKFPYISMRPTSRRQLRGFEEMLKEEEKRKARLYEHMASTSQQLHQNMRGLLHRYLRTP</sequence>
<reference evidence="2" key="2">
    <citation type="journal article" date="2020" name="Nat. Commun.">
        <title>Large-scale genome sequencing of mycorrhizal fungi provides insights into the early evolution of symbiotic traits.</title>
        <authorList>
            <person name="Miyauchi S."/>
            <person name="Kiss E."/>
            <person name="Kuo A."/>
            <person name="Drula E."/>
            <person name="Kohler A."/>
            <person name="Sanchez-Garcia M."/>
            <person name="Morin E."/>
            <person name="Andreopoulos B."/>
            <person name="Barry K.W."/>
            <person name="Bonito G."/>
            <person name="Buee M."/>
            <person name="Carver A."/>
            <person name="Chen C."/>
            <person name="Cichocki N."/>
            <person name="Clum A."/>
            <person name="Culley D."/>
            <person name="Crous P.W."/>
            <person name="Fauchery L."/>
            <person name="Girlanda M."/>
            <person name="Hayes R.D."/>
            <person name="Keri Z."/>
            <person name="LaButti K."/>
            <person name="Lipzen A."/>
            <person name="Lombard V."/>
            <person name="Magnuson J."/>
            <person name="Maillard F."/>
            <person name="Murat C."/>
            <person name="Nolan M."/>
            <person name="Ohm R.A."/>
            <person name="Pangilinan J."/>
            <person name="Pereira M.F."/>
            <person name="Perotto S."/>
            <person name="Peter M."/>
            <person name="Pfister S."/>
            <person name="Riley R."/>
            <person name="Sitrit Y."/>
            <person name="Stielow J.B."/>
            <person name="Szollosi G."/>
            <person name="Zifcakova L."/>
            <person name="Stursova M."/>
            <person name="Spatafora J.W."/>
            <person name="Tedersoo L."/>
            <person name="Vaario L.M."/>
            <person name="Yamada A."/>
            <person name="Yan M."/>
            <person name="Wang P."/>
            <person name="Xu J."/>
            <person name="Bruns T."/>
            <person name="Baldrian P."/>
            <person name="Vilgalys R."/>
            <person name="Dunand C."/>
            <person name="Henrissat B."/>
            <person name="Grigoriev I.V."/>
            <person name="Hibbett D."/>
            <person name="Nagy L.G."/>
            <person name="Martin F.M."/>
        </authorList>
    </citation>
    <scope>NUCLEOTIDE SEQUENCE</scope>
    <source>
        <strain evidence="2">Prilba</strain>
    </source>
</reference>
<dbReference type="OrthoDB" id="3189120at2759"/>
<dbReference type="InterPro" id="IPR029021">
    <property type="entry name" value="Prot-tyrosine_phosphatase-like"/>
</dbReference>
<dbReference type="Gene3D" id="3.90.190.10">
    <property type="entry name" value="Protein tyrosine phosphatase superfamily"/>
    <property type="match status" value="1"/>
</dbReference>
<protein>
    <submittedName>
        <fullName evidence="2">Uncharacterized protein</fullName>
    </submittedName>
</protein>
<dbReference type="AlphaFoldDB" id="A0A9P5N0X6"/>
<evidence type="ECO:0000313" key="3">
    <source>
        <dbReference type="Proteomes" id="UP000759537"/>
    </source>
</evidence>
<accession>A0A9P5N0X6</accession>
<evidence type="ECO:0000256" key="1">
    <source>
        <dbReference type="SAM" id="Coils"/>
    </source>
</evidence>
<reference evidence="2" key="1">
    <citation type="submission" date="2019-10" db="EMBL/GenBank/DDBJ databases">
        <authorList>
            <consortium name="DOE Joint Genome Institute"/>
            <person name="Kuo A."/>
            <person name="Miyauchi S."/>
            <person name="Kiss E."/>
            <person name="Drula E."/>
            <person name="Kohler A."/>
            <person name="Sanchez-Garcia M."/>
            <person name="Andreopoulos B."/>
            <person name="Barry K.W."/>
            <person name="Bonito G."/>
            <person name="Buee M."/>
            <person name="Carver A."/>
            <person name="Chen C."/>
            <person name="Cichocki N."/>
            <person name="Clum A."/>
            <person name="Culley D."/>
            <person name="Crous P.W."/>
            <person name="Fauchery L."/>
            <person name="Girlanda M."/>
            <person name="Hayes R."/>
            <person name="Keri Z."/>
            <person name="LaButti K."/>
            <person name="Lipzen A."/>
            <person name="Lombard V."/>
            <person name="Magnuson J."/>
            <person name="Maillard F."/>
            <person name="Morin E."/>
            <person name="Murat C."/>
            <person name="Nolan M."/>
            <person name="Ohm R."/>
            <person name="Pangilinan J."/>
            <person name="Pereira M."/>
            <person name="Perotto S."/>
            <person name="Peter M."/>
            <person name="Riley R."/>
            <person name="Sitrit Y."/>
            <person name="Stielow B."/>
            <person name="Szollosi G."/>
            <person name="Zifcakova L."/>
            <person name="Stursova M."/>
            <person name="Spatafora J.W."/>
            <person name="Tedersoo L."/>
            <person name="Vaario L.-M."/>
            <person name="Yamada A."/>
            <person name="Yan M."/>
            <person name="Wang P."/>
            <person name="Xu J."/>
            <person name="Bruns T."/>
            <person name="Baldrian P."/>
            <person name="Vilgalys R."/>
            <person name="Henrissat B."/>
            <person name="Grigoriev I.V."/>
            <person name="Hibbett D."/>
            <person name="Nagy L.G."/>
            <person name="Martin F.M."/>
        </authorList>
    </citation>
    <scope>NUCLEOTIDE SEQUENCE</scope>
    <source>
        <strain evidence="2">Prilba</strain>
    </source>
</reference>
<name>A0A9P5N0X6_9AGAM</name>